<feature type="compositionally biased region" description="Basic and acidic residues" evidence="1">
    <location>
        <begin position="62"/>
        <end position="73"/>
    </location>
</feature>
<evidence type="ECO:0000256" key="2">
    <source>
        <dbReference type="SAM" id="SignalP"/>
    </source>
</evidence>
<name>A0AAU9G872_DROMD</name>
<gene>
    <name evidence="3" type="ORF">DMAD_03586</name>
</gene>
<feature type="region of interest" description="Disordered" evidence="1">
    <location>
        <begin position="98"/>
        <end position="118"/>
    </location>
</feature>
<feature type="signal peptide" evidence="2">
    <location>
        <begin position="1"/>
        <end position="38"/>
    </location>
</feature>
<feature type="region of interest" description="Disordered" evidence="1">
    <location>
        <begin position="44"/>
        <end position="83"/>
    </location>
</feature>
<dbReference type="AlphaFoldDB" id="A0AAU9G872"/>
<accession>A0AAU9G872</accession>
<keyword evidence="4" id="KW-1185">Reference proteome</keyword>
<sequence>MSSTQLLHSLSLLLLPLRCRRNCNQLISLAILLLSALSARIEESGQQEQQSEEAEQEAAAAEAEKEEKEKDKEVDEDDNDTPYIATKVALKRRSLIINPIPNPHPQSHHPYPHPNLHQNPHQIPTSGRTFAKGTGTGAALTSWHSSHSHRSPGAKSSEEAEEQHQARLLASRIIVLHLACASLLLHTLGTSSISSPSIARLAERTTTTTATPRAAGAATTKRLAAAALTHRSKILESGVSSNSSSGSSSSSSTNPSTPVAGRAVSRRVTAPAAAAAGVSIAT</sequence>
<dbReference type="Proteomes" id="UP001500889">
    <property type="component" value="Chromosome E"/>
</dbReference>
<evidence type="ECO:0000256" key="1">
    <source>
        <dbReference type="SAM" id="MobiDB-lite"/>
    </source>
</evidence>
<evidence type="ECO:0000313" key="3">
    <source>
        <dbReference type="EMBL" id="BFG04682.1"/>
    </source>
</evidence>
<feature type="compositionally biased region" description="Low complexity" evidence="1">
    <location>
        <begin position="237"/>
        <end position="282"/>
    </location>
</feature>
<feature type="chain" id="PRO_5043369999" evidence="2">
    <location>
        <begin position="39"/>
        <end position="282"/>
    </location>
</feature>
<evidence type="ECO:0000313" key="4">
    <source>
        <dbReference type="Proteomes" id="UP001500889"/>
    </source>
</evidence>
<feature type="region of interest" description="Disordered" evidence="1">
    <location>
        <begin position="235"/>
        <end position="282"/>
    </location>
</feature>
<feature type="region of interest" description="Disordered" evidence="1">
    <location>
        <begin position="132"/>
        <end position="163"/>
    </location>
</feature>
<proteinExistence type="predicted"/>
<protein>
    <submittedName>
        <fullName evidence="3">Uncharacterized protein</fullName>
    </submittedName>
</protein>
<organism evidence="3 4">
    <name type="scientific">Drosophila madeirensis</name>
    <name type="common">Fruit fly</name>
    <dbReference type="NCBI Taxonomy" id="30013"/>
    <lineage>
        <taxon>Eukaryota</taxon>
        <taxon>Metazoa</taxon>
        <taxon>Ecdysozoa</taxon>
        <taxon>Arthropoda</taxon>
        <taxon>Hexapoda</taxon>
        <taxon>Insecta</taxon>
        <taxon>Pterygota</taxon>
        <taxon>Neoptera</taxon>
        <taxon>Endopterygota</taxon>
        <taxon>Diptera</taxon>
        <taxon>Brachycera</taxon>
        <taxon>Muscomorpha</taxon>
        <taxon>Ephydroidea</taxon>
        <taxon>Drosophilidae</taxon>
        <taxon>Drosophila</taxon>
        <taxon>Sophophora</taxon>
    </lineage>
</organism>
<reference evidence="3 4" key="1">
    <citation type="submission" date="2024-02" db="EMBL/GenBank/DDBJ databases">
        <title>A chromosome-level genome assembly of Drosophila madeirensis, a fruit fly species endemic to Madeira island.</title>
        <authorList>
            <person name="Tomihara K."/>
            <person name="Llopart A."/>
            <person name="Yamamoto D."/>
        </authorList>
    </citation>
    <scope>NUCLEOTIDE SEQUENCE [LARGE SCALE GENOMIC DNA]</scope>
    <source>
        <strain evidence="3 4">RF1</strain>
    </source>
</reference>
<dbReference type="EMBL" id="AP029267">
    <property type="protein sequence ID" value="BFG04682.1"/>
    <property type="molecule type" value="Genomic_DNA"/>
</dbReference>
<keyword evidence="2" id="KW-0732">Signal</keyword>